<gene>
    <name evidence="1" type="ORF">ALC56_06206</name>
</gene>
<dbReference type="STRING" id="34720.A0A151JX44"/>
<evidence type="ECO:0000313" key="2">
    <source>
        <dbReference type="Proteomes" id="UP000078541"/>
    </source>
</evidence>
<dbReference type="EMBL" id="KQ981607">
    <property type="protein sequence ID" value="KYN39387.1"/>
    <property type="molecule type" value="Genomic_DNA"/>
</dbReference>
<dbReference type="SUPFAM" id="SSF56672">
    <property type="entry name" value="DNA/RNA polymerases"/>
    <property type="match status" value="1"/>
</dbReference>
<feature type="non-terminal residue" evidence="1">
    <location>
        <position position="1"/>
    </location>
</feature>
<dbReference type="AlphaFoldDB" id="A0A151JX44"/>
<dbReference type="GO" id="GO:0071897">
    <property type="term" value="P:DNA biosynthetic process"/>
    <property type="evidence" value="ECO:0007669"/>
    <property type="project" value="UniProtKB-ARBA"/>
</dbReference>
<keyword evidence="2" id="KW-1185">Reference proteome</keyword>
<sequence length="56" mass="6836">EDVYLLVPIFKGYRKFLRFQWREVTYEFSALPFGLSTALYIFTKILRPVVIYEVWL</sequence>
<dbReference type="InterPro" id="IPR043502">
    <property type="entry name" value="DNA/RNA_pol_sf"/>
</dbReference>
<evidence type="ECO:0000313" key="1">
    <source>
        <dbReference type="EMBL" id="KYN39387.1"/>
    </source>
</evidence>
<organism evidence="1 2">
    <name type="scientific">Trachymyrmex septentrionalis</name>
    <dbReference type="NCBI Taxonomy" id="34720"/>
    <lineage>
        <taxon>Eukaryota</taxon>
        <taxon>Metazoa</taxon>
        <taxon>Ecdysozoa</taxon>
        <taxon>Arthropoda</taxon>
        <taxon>Hexapoda</taxon>
        <taxon>Insecta</taxon>
        <taxon>Pterygota</taxon>
        <taxon>Neoptera</taxon>
        <taxon>Endopterygota</taxon>
        <taxon>Hymenoptera</taxon>
        <taxon>Apocrita</taxon>
        <taxon>Aculeata</taxon>
        <taxon>Formicoidea</taxon>
        <taxon>Formicidae</taxon>
        <taxon>Myrmicinae</taxon>
        <taxon>Trachymyrmex</taxon>
    </lineage>
</organism>
<reference evidence="1 2" key="1">
    <citation type="submission" date="2016-03" db="EMBL/GenBank/DDBJ databases">
        <title>Trachymyrmex septentrionalis WGS genome.</title>
        <authorList>
            <person name="Nygaard S."/>
            <person name="Hu H."/>
            <person name="Boomsma J."/>
            <person name="Zhang G."/>
        </authorList>
    </citation>
    <scope>NUCLEOTIDE SEQUENCE [LARGE SCALE GENOMIC DNA]</scope>
    <source>
        <strain evidence="1">Tsep2-gDNA-1</strain>
        <tissue evidence="1">Whole body</tissue>
    </source>
</reference>
<accession>A0A151JX44</accession>
<protein>
    <submittedName>
        <fullName evidence="1">Uncharacterized protein</fullName>
    </submittedName>
</protein>
<dbReference type="Proteomes" id="UP000078541">
    <property type="component" value="Unassembled WGS sequence"/>
</dbReference>
<proteinExistence type="predicted"/>
<name>A0A151JX44_9HYME</name>